<dbReference type="GO" id="GO:0017070">
    <property type="term" value="F:U6 snRNA binding"/>
    <property type="evidence" value="ECO:0007669"/>
    <property type="project" value="TreeGrafter"/>
</dbReference>
<sequence length="383" mass="43271">MKPARKQIDDKEYKALLAQKNSAPVAGAVYNIWHHKWRGGKREEVRREHAKYRCKVERDAGETRGSNNPESYFCIYFAQGMCAQGPECACWHRIPIIEDTEETTIDCFGRDKFSEFREDMGGVGAFSVDSKTLYVGRIKITEDMEDIVRRHFGEWGDIENGMLNYSNFIIPYTNLEFKVLRDKGVAFVTYYTRSSAEFAKEAMTNQSLDHDEILNVRWATEDPNPRVGTSHKRKTDHASRQVLESTLPAEFTRPILEVDEDGFQNSEMRTKRTRAEAAERDRHPGGMDPYQAYHYQQQQLVEQGVGYQLGPDGQYYYVDGAAATATQEEGTGAGIVSQQALETLARLAGTVGVGRKVREEGKEDGGKKVTGLVLADYGSSDEE</sequence>
<feature type="compositionally biased region" description="Basic and acidic residues" evidence="11">
    <location>
        <begin position="268"/>
        <end position="285"/>
    </location>
</feature>
<dbReference type="InterPro" id="IPR035979">
    <property type="entry name" value="RBD_domain_sf"/>
</dbReference>
<comment type="caution">
    <text evidence="13">The sequence shown here is derived from an EMBL/GenBank/DDBJ whole genome shotgun (WGS) entry which is preliminary data.</text>
</comment>
<keyword evidence="3" id="KW-0479">Metal-binding</keyword>
<proteinExistence type="predicted"/>
<dbReference type="OrthoDB" id="10251848at2759"/>
<evidence type="ECO:0000256" key="1">
    <source>
        <dbReference type="ARBA" id="ARBA00004123"/>
    </source>
</evidence>
<evidence type="ECO:0000256" key="9">
    <source>
        <dbReference type="ARBA" id="ARBA00023242"/>
    </source>
</evidence>
<feature type="domain" description="RRM" evidence="12">
    <location>
        <begin position="131"/>
        <end position="221"/>
    </location>
</feature>
<dbReference type="GO" id="GO:0071006">
    <property type="term" value="C:U2-type catalytic step 1 spliceosome"/>
    <property type="evidence" value="ECO:0007669"/>
    <property type="project" value="TreeGrafter"/>
</dbReference>
<evidence type="ECO:0000256" key="2">
    <source>
        <dbReference type="ARBA" id="ARBA00022664"/>
    </source>
</evidence>
<dbReference type="EMBL" id="RBNI01004989">
    <property type="protein sequence ID" value="RUP47073.1"/>
    <property type="molecule type" value="Genomic_DNA"/>
</dbReference>
<dbReference type="CDD" id="cd12360">
    <property type="entry name" value="RRM_cwf2"/>
    <property type="match status" value="1"/>
</dbReference>
<dbReference type="PANTHER" id="PTHR14089:SF2">
    <property type="entry name" value="PRE-MRNA-SPLICING FACTOR CWC2"/>
    <property type="match status" value="1"/>
</dbReference>
<keyword evidence="5" id="KW-0863">Zinc-finger</keyword>
<dbReference type="GO" id="GO:0008270">
    <property type="term" value="F:zinc ion binding"/>
    <property type="evidence" value="ECO:0007669"/>
    <property type="project" value="UniProtKB-KW"/>
</dbReference>
<dbReference type="SUPFAM" id="SSF54928">
    <property type="entry name" value="RNA-binding domain, RBD"/>
    <property type="match status" value="1"/>
</dbReference>
<dbReference type="InterPro" id="IPR012677">
    <property type="entry name" value="Nucleotide-bd_a/b_plait_sf"/>
</dbReference>
<name>A0A433D8B8_9FUNG</name>
<evidence type="ECO:0000256" key="10">
    <source>
        <dbReference type="PROSITE-ProRule" id="PRU00176"/>
    </source>
</evidence>
<dbReference type="PROSITE" id="PS50102">
    <property type="entry name" value="RRM"/>
    <property type="match status" value="1"/>
</dbReference>
<dbReference type="InterPro" id="IPR000504">
    <property type="entry name" value="RRM_dom"/>
</dbReference>
<dbReference type="InterPro" id="IPR039171">
    <property type="entry name" value="Cwc2/Slt11"/>
</dbReference>
<protein>
    <recommendedName>
        <fullName evidence="12">RRM domain-containing protein</fullName>
    </recommendedName>
</protein>
<keyword evidence="9" id="KW-0539">Nucleus</keyword>
<reference evidence="13 14" key="1">
    <citation type="journal article" date="2018" name="New Phytol.">
        <title>Phylogenomics of Endogonaceae and evolution of mycorrhizas within Mucoromycota.</title>
        <authorList>
            <person name="Chang Y."/>
            <person name="Desiro A."/>
            <person name="Na H."/>
            <person name="Sandor L."/>
            <person name="Lipzen A."/>
            <person name="Clum A."/>
            <person name="Barry K."/>
            <person name="Grigoriev I.V."/>
            <person name="Martin F.M."/>
            <person name="Stajich J.E."/>
            <person name="Smith M.E."/>
            <person name="Bonito G."/>
            <person name="Spatafora J.W."/>
        </authorList>
    </citation>
    <scope>NUCLEOTIDE SEQUENCE [LARGE SCALE GENOMIC DNA]</scope>
    <source>
        <strain evidence="13 14">GMNB39</strain>
    </source>
</reference>
<evidence type="ECO:0000313" key="13">
    <source>
        <dbReference type="EMBL" id="RUP47073.1"/>
    </source>
</evidence>
<dbReference type="AlphaFoldDB" id="A0A433D8B8"/>
<keyword evidence="7 10" id="KW-0694">RNA-binding</keyword>
<keyword evidence="2" id="KW-0507">mRNA processing</keyword>
<evidence type="ECO:0000256" key="6">
    <source>
        <dbReference type="ARBA" id="ARBA00022833"/>
    </source>
</evidence>
<evidence type="ECO:0000256" key="8">
    <source>
        <dbReference type="ARBA" id="ARBA00023187"/>
    </source>
</evidence>
<dbReference type="Proteomes" id="UP000268093">
    <property type="component" value="Unassembled WGS sequence"/>
</dbReference>
<comment type="subcellular location">
    <subcellularLocation>
        <location evidence="1">Nucleus</location>
    </subcellularLocation>
</comment>
<evidence type="ECO:0000259" key="12">
    <source>
        <dbReference type="PROSITE" id="PS50102"/>
    </source>
</evidence>
<dbReference type="SMART" id="SM00360">
    <property type="entry name" value="RRM"/>
    <property type="match status" value="1"/>
</dbReference>
<gene>
    <name evidence="13" type="ORF">BC936DRAFT_146155</name>
</gene>
<keyword evidence="8" id="KW-0508">mRNA splicing</keyword>
<dbReference type="GO" id="GO:0036002">
    <property type="term" value="F:pre-mRNA binding"/>
    <property type="evidence" value="ECO:0007669"/>
    <property type="project" value="TreeGrafter"/>
</dbReference>
<dbReference type="GO" id="GO:0000974">
    <property type="term" value="C:Prp19 complex"/>
    <property type="evidence" value="ECO:0007669"/>
    <property type="project" value="TreeGrafter"/>
</dbReference>
<dbReference type="Gene3D" id="3.30.70.330">
    <property type="match status" value="1"/>
</dbReference>
<evidence type="ECO:0000256" key="11">
    <source>
        <dbReference type="SAM" id="MobiDB-lite"/>
    </source>
</evidence>
<keyword evidence="14" id="KW-1185">Reference proteome</keyword>
<feature type="region of interest" description="Disordered" evidence="11">
    <location>
        <begin position="268"/>
        <end position="288"/>
    </location>
</feature>
<keyword evidence="6" id="KW-0862">Zinc</keyword>
<evidence type="ECO:0000256" key="7">
    <source>
        <dbReference type="ARBA" id="ARBA00022884"/>
    </source>
</evidence>
<evidence type="ECO:0000256" key="5">
    <source>
        <dbReference type="ARBA" id="ARBA00022771"/>
    </source>
</evidence>
<evidence type="ECO:0000256" key="3">
    <source>
        <dbReference type="ARBA" id="ARBA00022723"/>
    </source>
</evidence>
<dbReference type="Pfam" id="PF16131">
    <property type="entry name" value="Torus"/>
    <property type="match status" value="1"/>
</dbReference>
<organism evidence="13 14">
    <name type="scientific">Jimgerdemannia flammicorona</name>
    <dbReference type="NCBI Taxonomy" id="994334"/>
    <lineage>
        <taxon>Eukaryota</taxon>
        <taxon>Fungi</taxon>
        <taxon>Fungi incertae sedis</taxon>
        <taxon>Mucoromycota</taxon>
        <taxon>Mucoromycotina</taxon>
        <taxon>Endogonomycetes</taxon>
        <taxon>Endogonales</taxon>
        <taxon>Endogonaceae</taxon>
        <taxon>Jimgerdemannia</taxon>
    </lineage>
</organism>
<dbReference type="GO" id="GO:0006397">
    <property type="term" value="P:mRNA processing"/>
    <property type="evidence" value="ECO:0007669"/>
    <property type="project" value="UniProtKB-KW"/>
</dbReference>
<keyword evidence="4" id="KW-0747">Spliceosome</keyword>
<evidence type="ECO:0000256" key="4">
    <source>
        <dbReference type="ARBA" id="ARBA00022728"/>
    </source>
</evidence>
<dbReference type="InterPro" id="IPR034181">
    <property type="entry name" value="Cwc2_RRM"/>
</dbReference>
<dbReference type="PANTHER" id="PTHR14089">
    <property type="entry name" value="PRE-MRNA-SPLICING FACTOR RBM22"/>
    <property type="match status" value="1"/>
</dbReference>
<dbReference type="GO" id="GO:0008380">
    <property type="term" value="P:RNA splicing"/>
    <property type="evidence" value="ECO:0007669"/>
    <property type="project" value="UniProtKB-KW"/>
</dbReference>
<dbReference type="GO" id="GO:0071007">
    <property type="term" value="C:U2-type catalytic step 2 spliceosome"/>
    <property type="evidence" value="ECO:0007669"/>
    <property type="project" value="TreeGrafter"/>
</dbReference>
<evidence type="ECO:0000313" key="14">
    <source>
        <dbReference type="Proteomes" id="UP000268093"/>
    </source>
</evidence>
<dbReference type="InterPro" id="IPR032297">
    <property type="entry name" value="Torus"/>
</dbReference>
<accession>A0A433D8B8</accession>